<comment type="caution">
    <text evidence="1">The sequence shown here is derived from an EMBL/GenBank/DDBJ whole genome shotgun (WGS) entry which is preliminary data.</text>
</comment>
<reference evidence="1" key="1">
    <citation type="journal article" date="2014" name="Front. Microbiol.">
        <title>High frequency of phylogenetically diverse reductive dehalogenase-homologous genes in deep subseafloor sedimentary metagenomes.</title>
        <authorList>
            <person name="Kawai M."/>
            <person name="Futagami T."/>
            <person name="Toyoda A."/>
            <person name="Takaki Y."/>
            <person name="Nishi S."/>
            <person name="Hori S."/>
            <person name="Arai W."/>
            <person name="Tsubouchi T."/>
            <person name="Morono Y."/>
            <person name="Uchiyama I."/>
            <person name="Ito T."/>
            <person name="Fujiyama A."/>
            <person name="Inagaki F."/>
            <person name="Takami H."/>
        </authorList>
    </citation>
    <scope>NUCLEOTIDE SEQUENCE</scope>
    <source>
        <strain evidence="1">Expedition CK06-06</strain>
    </source>
</reference>
<sequence>HSAVDEYARHFRSHTYAIISLSETAQELNKGAAEANKILSYLTRTQPISLRGSKDLMKSR</sequence>
<evidence type="ECO:0000313" key="1">
    <source>
        <dbReference type="EMBL" id="GAI30345.1"/>
    </source>
</evidence>
<name>X1NU82_9ZZZZ</name>
<accession>X1NU82</accession>
<gene>
    <name evidence="1" type="ORF">S06H3_25023</name>
</gene>
<proteinExistence type="predicted"/>
<dbReference type="EMBL" id="BARV01014217">
    <property type="protein sequence ID" value="GAI30345.1"/>
    <property type="molecule type" value="Genomic_DNA"/>
</dbReference>
<dbReference type="AlphaFoldDB" id="X1NU82"/>
<feature type="non-terminal residue" evidence="1">
    <location>
        <position position="1"/>
    </location>
</feature>
<organism evidence="1">
    <name type="scientific">marine sediment metagenome</name>
    <dbReference type="NCBI Taxonomy" id="412755"/>
    <lineage>
        <taxon>unclassified sequences</taxon>
        <taxon>metagenomes</taxon>
        <taxon>ecological metagenomes</taxon>
    </lineage>
</organism>
<protein>
    <submittedName>
        <fullName evidence="1">Uncharacterized protein</fullName>
    </submittedName>
</protein>